<dbReference type="Proteomes" id="UP000789572">
    <property type="component" value="Unassembled WGS sequence"/>
</dbReference>
<reference evidence="2" key="1">
    <citation type="submission" date="2021-06" db="EMBL/GenBank/DDBJ databases">
        <authorList>
            <person name="Kallberg Y."/>
            <person name="Tangrot J."/>
            <person name="Rosling A."/>
        </authorList>
    </citation>
    <scope>NUCLEOTIDE SEQUENCE</scope>
    <source>
        <strain evidence="2">IA702</strain>
    </source>
</reference>
<feature type="region of interest" description="Disordered" evidence="1">
    <location>
        <begin position="67"/>
        <end position="87"/>
    </location>
</feature>
<sequence length="195" mass="22584">MTRRVAVVPLPKGPEASDNRSSLEIDSKYEVSYSGRSTTKEIEPINNATCVSPENISFIDDVSQPSKTCNEANTPQQISSPPGYIPREEREKRLRQWAVDHGEDPDKFVTITEKDRNLAYTYHDRLCSDADMIQFAKDTDDDPNTLMDMSRRERLISEEIMLRLYEDDGKPRARSYDDEEWIEKITILQENGYLW</sequence>
<dbReference type="EMBL" id="CAJVPJ010000082">
    <property type="protein sequence ID" value="CAG8473973.1"/>
    <property type="molecule type" value="Genomic_DNA"/>
</dbReference>
<keyword evidence="3" id="KW-1185">Reference proteome</keyword>
<accession>A0A9N8W6N8</accession>
<evidence type="ECO:0000313" key="3">
    <source>
        <dbReference type="Proteomes" id="UP000789572"/>
    </source>
</evidence>
<protein>
    <submittedName>
        <fullName evidence="2">8111_t:CDS:1</fullName>
    </submittedName>
</protein>
<organism evidence="2 3">
    <name type="scientific">Paraglomus occultum</name>
    <dbReference type="NCBI Taxonomy" id="144539"/>
    <lineage>
        <taxon>Eukaryota</taxon>
        <taxon>Fungi</taxon>
        <taxon>Fungi incertae sedis</taxon>
        <taxon>Mucoromycota</taxon>
        <taxon>Glomeromycotina</taxon>
        <taxon>Glomeromycetes</taxon>
        <taxon>Paraglomerales</taxon>
        <taxon>Paraglomeraceae</taxon>
        <taxon>Paraglomus</taxon>
    </lineage>
</organism>
<dbReference type="AlphaFoldDB" id="A0A9N8W6N8"/>
<evidence type="ECO:0000313" key="2">
    <source>
        <dbReference type="EMBL" id="CAG8473973.1"/>
    </source>
</evidence>
<proteinExistence type="predicted"/>
<name>A0A9N8W6N8_9GLOM</name>
<dbReference type="OrthoDB" id="2397858at2759"/>
<gene>
    <name evidence="2" type="ORF">POCULU_LOCUS1188</name>
</gene>
<evidence type="ECO:0000256" key="1">
    <source>
        <dbReference type="SAM" id="MobiDB-lite"/>
    </source>
</evidence>
<comment type="caution">
    <text evidence="2">The sequence shown here is derived from an EMBL/GenBank/DDBJ whole genome shotgun (WGS) entry which is preliminary data.</text>
</comment>
<feature type="compositionally biased region" description="Polar residues" evidence="1">
    <location>
        <begin position="67"/>
        <end position="80"/>
    </location>
</feature>
<feature type="region of interest" description="Disordered" evidence="1">
    <location>
        <begin position="1"/>
        <end position="23"/>
    </location>
</feature>